<evidence type="ECO:0000256" key="5">
    <source>
        <dbReference type="SAM" id="Phobius"/>
    </source>
</evidence>
<accession>A0A167JG23</accession>
<dbReference type="GO" id="GO:0016020">
    <property type="term" value="C:membrane"/>
    <property type="evidence" value="ECO:0007669"/>
    <property type="project" value="UniProtKB-SubCell"/>
</dbReference>
<dbReference type="GO" id="GO:0009403">
    <property type="term" value="P:toxin biosynthetic process"/>
    <property type="evidence" value="ECO:0007669"/>
    <property type="project" value="InterPro"/>
</dbReference>
<evidence type="ECO:0000256" key="3">
    <source>
        <dbReference type="ARBA" id="ARBA00022989"/>
    </source>
</evidence>
<dbReference type="AlphaFoldDB" id="A0A167JG23"/>
<dbReference type="EMBL" id="LRXL01000026">
    <property type="protein sequence ID" value="OAB80639.1"/>
    <property type="molecule type" value="Genomic_DNA"/>
</dbReference>
<keyword evidence="3 5" id="KW-1133">Transmembrane helix</keyword>
<keyword evidence="4 5" id="KW-0472">Membrane</keyword>
<feature type="transmembrane region" description="Helical" evidence="5">
    <location>
        <begin position="65"/>
        <end position="86"/>
    </location>
</feature>
<evidence type="ECO:0000256" key="1">
    <source>
        <dbReference type="ARBA" id="ARBA00004141"/>
    </source>
</evidence>
<feature type="transmembrane region" description="Helical" evidence="5">
    <location>
        <begin position="98"/>
        <end position="121"/>
    </location>
</feature>
<keyword evidence="2 5" id="KW-0812">Transmembrane</keyword>
<dbReference type="InterPro" id="IPR003825">
    <property type="entry name" value="Colicin-V_CvpA"/>
</dbReference>
<sequence length="181" mass="19933">METVDIILGVIILIAFYLGFKKGLFVTLASLIALISGVYGAIYFSGYAAEFLSDRFDWSEQTTQLAAFAVTFVVIVFVISLAGKFLTKLADFAALGIINKLLGGVFNAIKYVFIVSVIFMFVNASENYSIVPQEQRDNSVLYYPVASVAPILIPHILKEVEDLNDPEEETNPETETPSETI</sequence>
<comment type="subcellular location">
    <subcellularLocation>
        <location evidence="1">Membrane</location>
        <topology evidence="1">Multi-pass membrane protein</topology>
    </subcellularLocation>
</comment>
<organism evidence="6 7">
    <name type="scientific">Cochleicola gelatinilyticus</name>
    <dbReference type="NCBI Taxonomy" id="1763537"/>
    <lineage>
        <taxon>Bacteria</taxon>
        <taxon>Pseudomonadati</taxon>
        <taxon>Bacteroidota</taxon>
        <taxon>Flavobacteriia</taxon>
        <taxon>Flavobacteriales</taxon>
        <taxon>Flavobacteriaceae</taxon>
        <taxon>Cochleicola</taxon>
    </lineage>
</organism>
<evidence type="ECO:0000313" key="7">
    <source>
        <dbReference type="Proteomes" id="UP000077013"/>
    </source>
</evidence>
<protein>
    <submittedName>
        <fullName evidence="6">Colicin V production protein</fullName>
    </submittedName>
</protein>
<feature type="transmembrane region" description="Helical" evidence="5">
    <location>
        <begin position="6"/>
        <end position="20"/>
    </location>
</feature>
<name>A0A167JG23_9FLAO</name>
<keyword evidence="7" id="KW-1185">Reference proteome</keyword>
<dbReference type="Pfam" id="PF02674">
    <property type="entry name" value="Colicin_V"/>
    <property type="match status" value="1"/>
</dbReference>
<evidence type="ECO:0000256" key="2">
    <source>
        <dbReference type="ARBA" id="ARBA00022692"/>
    </source>
</evidence>
<proteinExistence type="predicted"/>
<dbReference type="PANTHER" id="PTHR37306:SF1">
    <property type="entry name" value="COLICIN V PRODUCTION PROTEIN"/>
    <property type="match status" value="1"/>
</dbReference>
<reference evidence="6 7" key="1">
    <citation type="submission" date="2016-02" db="EMBL/GenBank/DDBJ databases">
        <title>Ulvibacter sp. LPB0005, isolated from Thais luteostoma.</title>
        <authorList>
            <person name="Shin S.-K."/>
            <person name="Yi H."/>
        </authorList>
    </citation>
    <scope>NUCLEOTIDE SEQUENCE [LARGE SCALE GENOMIC DNA]</scope>
    <source>
        <strain evidence="6 7">LPB0005</strain>
    </source>
</reference>
<comment type="caution">
    <text evidence="6">The sequence shown here is derived from an EMBL/GenBank/DDBJ whole genome shotgun (WGS) entry which is preliminary data.</text>
</comment>
<dbReference type="PANTHER" id="PTHR37306">
    <property type="entry name" value="COLICIN V PRODUCTION PROTEIN"/>
    <property type="match status" value="1"/>
</dbReference>
<dbReference type="Proteomes" id="UP000077013">
    <property type="component" value="Unassembled WGS sequence"/>
</dbReference>
<dbReference type="OrthoDB" id="9799585at2"/>
<feature type="transmembrane region" description="Helical" evidence="5">
    <location>
        <begin position="25"/>
        <end position="45"/>
    </location>
</feature>
<dbReference type="RefSeq" id="WP_068590861.1">
    <property type="nucleotide sequence ID" value="NZ_LRXL01000026.1"/>
</dbReference>
<evidence type="ECO:0000256" key="4">
    <source>
        <dbReference type="ARBA" id="ARBA00023136"/>
    </source>
</evidence>
<gene>
    <name evidence="6" type="ORF">ULVI_06385</name>
</gene>
<dbReference type="STRING" id="1763537.ULVI_06385"/>
<evidence type="ECO:0000313" key="6">
    <source>
        <dbReference type="EMBL" id="OAB80639.1"/>
    </source>
</evidence>